<evidence type="ECO:0000256" key="8">
    <source>
        <dbReference type="ARBA" id="ARBA00022801"/>
    </source>
</evidence>
<dbReference type="Gene3D" id="3.40.1210.10">
    <property type="entry name" value="Survival protein SurE-like phosphatase/nucleotidase"/>
    <property type="match status" value="1"/>
</dbReference>
<evidence type="ECO:0000256" key="5">
    <source>
        <dbReference type="ARBA" id="ARBA00022490"/>
    </source>
</evidence>
<dbReference type="GO" id="GO:0008253">
    <property type="term" value="F:5'-nucleotidase activity"/>
    <property type="evidence" value="ECO:0007669"/>
    <property type="project" value="UniProtKB-UniRule"/>
</dbReference>
<dbReference type="NCBIfam" id="NF001490">
    <property type="entry name" value="PRK00346.1-4"/>
    <property type="match status" value="1"/>
</dbReference>
<feature type="domain" description="Survival protein SurE-like phosphatase/nucleotidase" evidence="10">
    <location>
        <begin position="9"/>
        <end position="192"/>
    </location>
</feature>
<dbReference type="GO" id="GO:0008254">
    <property type="term" value="F:3'-nucleotidase activity"/>
    <property type="evidence" value="ECO:0007669"/>
    <property type="project" value="TreeGrafter"/>
</dbReference>
<evidence type="ECO:0000313" key="11">
    <source>
        <dbReference type="EMBL" id="HGT40617.1"/>
    </source>
</evidence>
<dbReference type="AlphaFoldDB" id="A0A7C4LQ33"/>
<keyword evidence="5 9" id="KW-0963">Cytoplasm</keyword>
<dbReference type="PANTHER" id="PTHR30457">
    <property type="entry name" value="5'-NUCLEOTIDASE SURE"/>
    <property type="match status" value="1"/>
</dbReference>
<keyword evidence="8 9" id="KW-0378">Hydrolase</keyword>
<protein>
    <recommendedName>
        <fullName evidence="9">5'-nucleotidase SurE</fullName>
        <ecNumber evidence="9">3.1.3.5</ecNumber>
    </recommendedName>
    <alternativeName>
        <fullName evidence="9">Nucleoside 5'-monophosphate phosphohydrolase</fullName>
    </alternativeName>
</protein>
<feature type="binding site" evidence="9">
    <location>
        <position position="101"/>
    </location>
    <ligand>
        <name>a divalent metal cation</name>
        <dbReference type="ChEBI" id="CHEBI:60240"/>
    </ligand>
</feature>
<dbReference type="InterPro" id="IPR002828">
    <property type="entry name" value="SurE-like_Pase/nucleotidase"/>
</dbReference>
<comment type="similarity">
    <text evidence="4 9">Belongs to the SurE nucleotidase family.</text>
</comment>
<feature type="binding site" evidence="9">
    <location>
        <position position="14"/>
    </location>
    <ligand>
        <name>a divalent metal cation</name>
        <dbReference type="ChEBI" id="CHEBI:60240"/>
    </ligand>
</feature>
<dbReference type="Pfam" id="PF01975">
    <property type="entry name" value="SurE"/>
    <property type="match status" value="1"/>
</dbReference>
<proteinExistence type="inferred from homology"/>
<comment type="cofactor">
    <cofactor evidence="9">
        <name>a divalent metal cation</name>
        <dbReference type="ChEBI" id="CHEBI:60240"/>
    </cofactor>
    <text evidence="9">Binds 1 divalent metal cation per subunit.</text>
</comment>
<comment type="subcellular location">
    <subcellularLocation>
        <location evidence="3 9">Cytoplasm</location>
    </subcellularLocation>
</comment>
<comment type="cofactor">
    <cofactor evidence="2">
        <name>Mg(2+)</name>
        <dbReference type="ChEBI" id="CHEBI:18420"/>
    </cofactor>
</comment>
<dbReference type="EC" id="3.1.3.5" evidence="9"/>
<comment type="caution">
    <text evidence="11">The sequence shown here is derived from an EMBL/GenBank/DDBJ whole genome shotgun (WGS) entry which is preliminary data.</text>
</comment>
<evidence type="ECO:0000256" key="6">
    <source>
        <dbReference type="ARBA" id="ARBA00022723"/>
    </source>
</evidence>
<organism evidence="11">
    <name type="scientific">Schlesneria paludicola</name>
    <dbReference type="NCBI Taxonomy" id="360056"/>
    <lineage>
        <taxon>Bacteria</taxon>
        <taxon>Pseudomonadati</taxon>
        <taxon>Planctomycetota</taxon>
        <taxon>Planctomycetia</taxon>
        <taxon>Planctomycetales</taxon>
        <taxon>Planctomycetaceae</taxon>
        <taxon>Schlesneria</taxon>
    </lineage>
</organism>
<evidence type="ECO:0000256" key="1">
    <source>
        <dbReference type="ARBA" id="ARBA00000815"/>
    </source>
</evidence>
<dbReference type="GO" id="GO:0046872">
    <property type="term" value="F:metal ion binding"/>
    <property type="evidence" value="ECO:0007669"/>
    <property type="project" value="UniProtKB-UniRule"/>
</dbReference>
<evidence type="ECO:0000259" key="10">
    <source>
        <dbReference type="Pfam" id="PF01975"/>
    </source>
</evidence>
<sequence>MQSSSRPCILLANDDGIHSPGLHAMADALREWGDVTVVAPAVEQSGVGHSITYLHPLLAHREHRHDEFFGWRVEGSPADCVRLGILEFCPRRPDVVVSGINAGCNVGINVLYSGTVAAAIEGAFFGVPAVAVSQWLDTPPDYEVTARRAVALIQQLLPLSPAGGTLWNINFPAHQSDWPRGVRVTAMGVRRNTETMERRIDPRGRTYYWTGWEPIRSQHFDPGTDLEALQQGYVTITPLRFDLTDAVSLTALHAVDWMLPNLTKSHDFPKPEDKEARG</sequence>
<evidence type="ECO:0000256" key="3">
    <source>
        <dbReference type="ARBA" id="ARBA00004496"/>
    </source>
</evidence>
<evidence type="ECO:0000256" key="4">
    <source>
        <dbReference type="ARBA" id="ARBA00011062"/>
    </source>
</evidence>
<keyword evidence="6 9" id="KW-0479">Metal-binding</keyword>
<dbReference type="GO" id="GO:0005737">
    <property type="term" value="C:cytoplasm"/>
    <property type="evidence" value="ECO:0007669"/>
    <property type="project" value="UniProtKB-SubCell"/>
</dbReference>
<evidence type="ECO:0000256" key="7">
    <source>
        <dbReference type="ARBA" id="ARBA00022741"/>
    </source>
</evidence>
<dbReference type="GO" id="GO:0000166">
    <property type="term" value="F:nucleotide binding"/>
    <property type="evidence" value="ECO:0007669"/>
    <property type="project" value="UniProtKB-KW"/>
</dbReference>
<dbReference type="FunFam" id="3.40.1210.10:FF:000001">
    <property type="entry name" value="5'/3'-nucleotidase SurE"/>
    <property type="match status" value="1"/>
</dbReference>
<name>A0A7C4LQ33_9PLAN</name>
<dbReference type="SUPFAM" id="SSF64167">
    <property type="entry name" value="SurE-like"/>
    <property type="match status" value="1"/>
</dbReference>
<feature type="binding site" evidence="9">
    <location>
        <position position="15"/>
    </location>
    <ligand>
        <name>a divalent metal cation</name>
        <dbReference type="ChEBI" id="CHEBI:60240"/>
    </ligand>
</feature>
<accession>A0A7C4LQ33</accession>
<gene>
    <name evidence="9 11" type="primary">surE</name>
    <name evidence="11" type="ORF">ENS64_15340</name>
</gene>
<dbReference type="NCBIfam" id="TIGR00087">
    <property type="entry name" value="surE"/>
    <property type="match status" value="1"/>
</dbReference>
<feature type="binding site" evidence="9">
    <location>
        <position position="45"/>
    </location>
    <ligand>
        <name>a divalent metal cation</name>
        <dbReference type="ChEBI" id="CHEBI:60240"/>
    </ligand>
</feature>
<dbReference type="GO" id="GO:0004309">
    <property type="term" value="F:exopolyphosphatase activity"/>
    <property type="evidence" value="ECO:0007669"/>
    <property type="project" value="TreeGrafter"/>
</dbReference>
<dbReference type="PANTHER" id="PTHR30457:SF12">
    <property type="entry name" value="5'_3'-NUCLEOTIDASE SURE"/>
    <property type="match status" value="1"/>
</dbReference>
<evidence type="ECO:0000256" key="9">
    <source>
        <dbReference type="HAMAP-Rule" id="MF_00060"/>
    </source>
</evidence>
<dbReference type="EMBL" id="DSVQ01000018">
    <property type="protein sequence ID" value="HGT40617.1"/>
    <property type="molecule type" value="Genomic_DNA"/>
</dbReference>
<keyword evidence="7 9" id="KW-0547">Nucleotide-binding</keyword>
<reference evidence="11" key="1">
    <citation type="journal article" date="2020" name="mSystems">
        <title>Genome- and Community-Level Interaction Insights into Carbon Utilization and Element Cycling Functions of Hydrothermarchaeota in Hydrothermal Sediment.</title>
        <authorList>
            <person name="Zhou Z."/>
            <person name="Liu Y."/>
            <person name="Xu W."/>
            <person name="Pan J."/>
            <person name="Luo Z.H."/>
            <person name="Li M."/>
        </authorList>
    </citation>
    <scope>NUCLEOTIDE SEQUENCE [LARGE SCALE GENOMIC DNA]</scope>
    <source>
        <strain evidence="11">SpSt-508</strain>
    </source>
</reference>
<comment type="function">
    <text evidence="9">Nucleotidase that shows phosphatase activity on nucleoside 5'-monophosphates.</text>
</comment>
<comment type="catalytic activity">
    <reaction evidence="1 9">
        <text>a ribonucleoside 5'-phosphate + H2O = a ribonucleoside + phosphate</text>
        <dbReference type="Rhea" id="RHEA:12484"/>
        <dbReference type="ChEBI" id="CHEBI:15377"/>
        <dbReference type="ChEBI" id="CHEBI:18254"/>
        <dbReference type="ChEBI" id="CHEBI:43474"/>
        <dbReference type="ChEBI" id="CHEBI:58043"/>
        <dbReference type="EC" id="3.1.3.5"/>
    </reaction>
</comment>
<dbReference type="HAMAP" id="MF_00060">
    <property type="entry name" value="SurE"/>
    <property type="match status" value="1"/>
</dbReference>
<evidence type="ECO:0000256" key="2">
    <source>
        <dbReference type="ARBA" id="ARBA00001946"/>
    </source>
</evidence>
<dbReference type="InterPro" id="IPR030048">
    <property type="entry name" value="SurE"/>
</dbReference>
<dbReference type="InterPro" id="IPR036523">
    <property type="entry name" value="SurE-like_sf"/>
</dbReference>